<dbReference type="CDD" id="cd16100">
    <property type="entry name" value="ARID"/>
    <property type="match status" value="1"/>
</dbReference>
<proteinExistence type="predicted"/>
<dbReference type="Proteomes" id="UP000663870">
    <property type="component" value="Unassembled WGS sequence"/>
</dbReference>
<feature type="region of interest" description="Disordered" evidence="4">
    <location>
        <begin position="1246"/>
        <end position="1298"/>
    </location>
</feature>
<dbReference type="PANTHER" id="PTHR13964:SF27">
    <property type="entry name" value="HAT-TRICK, ISOFORM D"/>
    <property type="match status" value="1"/>
</dbReference>
<dbReference type="InterPro" id="IPR025995">
    <property type="entry name" value="Tudor-knot"/>
</dbReference>
<dbReference type="SUPFAM" id="SSF46774">
    <property type="entry name" value="ARID-like"/>
    <property type="match status" value="1"/>
</dbReference>
<evidence type="ECO:0000313" key="6">
    <source>
        <dbReference type="EMBL" id="CAF0896537.1"/>
    </source>
</evidence>
<evidence type="ECO:0000256" key="1">
    <source>
        <dbReference type="ARBA" id="ARBA00023015"/>
    </source>
</evidence>
<protein>
    <recommendedName>
        <fullName evidence="5">ARID domain-containing protein</fullName>
    </recommendedName>
</protein>
<feature type="compositionally biased region" description="Polar residues" evidence="4">
    <location>
        <begin position="842"/>
        <end position="868"/>
    </location>
</feature>
<feature type="compositionally biased region" description="Low complexity" evidence="4">
    <location>
        <begin position="190"/>
        <end position="199"/>
    </location>
</feature>
<dbReference type="SMART" id="SM01014">
    <property type="entry name" value="ARID"/>
    <property type="match status" value="1"/>
</dbReference>
<comment type="caution">
    <text evidence="6">The sequence shown here is derived from an EMBL/GenBank/DDBJ whole genome shotgun (WGS) entry which is preliminary data.</text>
</comment>
<feature type="compositionally biased region" description="Low complexity" evidence="4">
    <location>
        <begin position="497"/>
        <end position="517"/>
    </location>
</feature>
<dbReference type="GO" id="GO:0006357">
    <property type="term" value="P:regulation of transcription by RNA polymerase II"/>
    <property type="evidence" value="ECO:0007669"/>
    <property type="project" value="TreeGrafter"/>
</dbReference>
<dbReference type="EMBL" id="CAJNOL010000161">
    <property type="protein sequence ID" value="CAF0896537.1"/>
    <property type="molecule type" value="Genomic_DNA"/>
</dbReference>
<evidence type="ECO:0000256" key="2">
    <source>
        <dbReference type="ARBA" id="ARBA00023163"/>
    </source>
</evidence>
<feature type="compositionally biased region" description="Low complexity" evidence="4">
    <location>
        <begin position="666"/>
        <end position="713"/>
    </location>
</feature>
<feature type="compositionally biased region" description="Basic residues" evidence="4">
    <location>
        <begin position="1370"/>
        <end position="1379"/>
    </location>
</feature>
<keyword evidence="3" id="KW-0539">Nucleus</keyword>
<feature type="compositionally biased region" description="Pro residues" evidence="4">
    <location>
        <begin position="179"/>
        <end position="189"/>
    </location>
</feature>
<feature type="region of interest" description="Disordered" evidence="4">
    <location>
        <begin position="1419"/>
        <end position="1469"/>
    </location>
</feature>
<dbReference type="Gene3D" id="2.30.30.140">
    <property type="match status" value="3"/>
</dbReference>
<feature type="region of interest" description="Disordered" evidence="4">
    <location>
        <begin position="1"/>
        <end position="21"/>
    </location>
</feature>
<feature type="region of interest" description="Disordered" evidence="4">
    <location>
        <begin position="297"/>
        <end position="336"/>
    </location>
</feature>
<evidence type="ECO:0000313" key="7">
    <source>
        <dbReference type="Proteomes" id="UP000663870"/>
    </source>
</evidence>
<name>A0A813ZD07_9BILA</name>
<gene>
    <name evidence="6" type="ORF">JXQ802_LOCUS8933</name>
</gene>
<feature type="compositionally biased region" description="Acidic residues" evidence="4">
    <location>
        <begin position="1249"/>
        <end position="1258"/>
    </location>
</feature>
<feature type="region of interest" description="Disordered" evidence="4">
    <location>
        <begin position="175"/>
        <end position="199"/>
    </location>
</feature>
<feature type="compositionally biased region" description="Polar residues" evidence="4">
    <location>
        <begin position="1278"/>
        <end position="1294"/>
    </location>
</feature>
<feature type="compositionally biased region" description="Polar residues" evidence="4">
    <location>
        <begin position="558"/>
        <end position="581"/>
    </location>
</feature>
<feature type="compositionally biased region" description="Low complexity" evidence="4">
    <location>
        <begin position="590"/>
        <end position="646"/>
    </location>
</feature>
<sequence length="1562" mass="174287">MLTDETTKNDNNSTTSSSHNSSTELAYLPIGCSVSAKYRGAFCSAQVKAIEKQVKLKVTLVDSGDTITISEEQIVHSVPLRIGNTVTIRLTSSNRRQSNDSNSNHHYSRSGLAAFINQTNPDEKQATIKQIIDNSIYTVVFNDGDEKSLRRSSLCLQGIRLYQTQYGQQKILEEIPTSTSPPPSIPPPSSSLVTSTDTTNTNANDITSIVAVKRHGNSDQQAFPALVLKRKALADYMWVRSFVDGREYIVHTRDDVQPYHNNPDIQALCRSTSKQATQACEKFIKYNQIPAVWHKGKKKQYKSDDKNAQSDVESTSESDSSSSESEDDDEIDEETTEEKDSFVAQLFAFMDDRGTPINNIPKVQNYDLDLHRLFKIVRMLGGYNKVTKNDQWSKVHIKMGLPDEISSENGRSIEHAYKKYLFAYEDLSKKLGSMNAPSAYFGGRTSLGSESRRSLIRVRQQQQEEEKNQKKTTKSKPSPASVKQRSRKSSESRPSTDSKQTSSSSTKKSTSKSSTTSARKGPNKIKPANILSSSTSESESESESETSDDESNHSSSSVYNKTKTKPISSTTQKKPVISSSGIPKKINQVSSSSNTTTTKTEVKKISTTTKPIISSTNDNKQSKLTITIPITKSKTTQSTNSTTASSIKKTNLTSSTKDEKKKPSEIKSIPIKTESKIISSSITKKTLISTSKTSQITKTNQQQKQSSNESVKSTTVNKTPSSILPFKPKTTQSHTSTNNNNNNNKEKSGISKPTPSSSMESRQIKPTKINSSSIKTNTQERSSSAPVKKTKPIPHEENLTKPISSTSSMKIPKISSNNDSTKKSTTSIDKIPKKQLSKETTAKISKTQDNTSSNKPNNDQQTKAHTPSPTRPTLPESIKKPILRDLSPLPVTPVSSSPPPPPALPLSTSISTISDEPITPTILSIPFSTIQNVSSSNETTPEVKLTETPLIFQSTSVTTKELNENEIFPLNSNKRPHSDENTESIFISSTISEIEEQLSPSKRVRRSISSQESIETFSSTDQPSSIDYISANRNTQLTYEDISINDILLVTWGNQGTKQYPARCIEKNDEKKELLVHYTGWNSRHDEWIKLDRVIERKDLTNANTLFQQRPRRTSQINTVRQHLDSTNSINSIEQNNPQQITNSLIVDISSSSTIIDDDEQNKISKTITIETHKIEESDIDDNSQGQSEIWNHVETISSTEDDTLSYSSTTRINQSDINRLPIEETTNIRRSLSATNNENILSAQSEFESIDENDNENESTRDDDHIQSIIPKRRQSRATSSNTKIDSTLNIKTEQIEETPPSISEILEHPHQYPLHVKEETIDSSSICQQSFQTPLLPPLPSSLVIEPILPSTNILTSPPAPATSNRRASVRQQKRRSLREPNNVKDSSLSAKKKTKLDIGNIINTDISTDYITNVDQTSTRSNSTEQQFPESTTTKRCRPPGRRGGKKSINQQEYENEDYRSSSPSNITMRQQLKDMFKHRPSRYNFLDLNNNLTGDERITHLKDRMRECQKVFFNLKSALVKIEKQRKIFLRKQKPILTTTTAIIQATTTEILGTTTCT</sequence>
<dbReference type="GO" id="GO:0000976">
    <property type="term" value="F:transcription cis-regulatory region binding"/>
    <property type="evidence" value="ECO:0007669"/>
    <property type="project" value="TreeGrafter"/>
</dbReference>
<dbReference type="Pfam" id="PF01388">
    <property type="entry name" value="ARID"/>
    <property type="match status" value="1"/>
</dbReference>
<keyword evidence="1" id="KW-0805">Transcription regulation</keyword>
<dbReference type="PANTHER" id="PTHR13964">
    <property type="entry name" value="RBP-RELATED"/>
    <property type="match status" value="1"/>
</dbReference>
<feature type="compositionally biased region" description="Acidic residues" evidence="4">
    <location>
        <begin position="324"/>
        <end position="336"/>
    </location>
</feature>
<evidence type="ECO:0000259" key="5">
    <source>
        <dbReference type="PROSITE" id="PS51011"/>
    </source>
</evidence>
<dbReference type="InterPro" id="IPR016197">
    <property type="entry name" value="Chromo-like_dom_sf"/>
</dbReference>
<dbReference type="SMART" id="SM00501">
    <property type="entry name" value="BRIGHT"/>
    <property type="match status" value="1"/>
</dbReference>
<reference evidence="6" key="1">
    <citation type="submission" date="2021-02" db="EMBL/GenBank/DDBJ databases">
        <authorList>
            <person name="Nowell W R."/>
        </authorList>
    </citation>
    <scope>NUCLEOTIDE SEQUENCE</scope>
</reference>
<feature type="compositionally biased region" description="Low complexity" evidence="4">
    <location>
        <begin position="813"/>
        <end position="829"/>
    </location>
</feature>
<organism evidence="6 7">
    <name type="scientific">Rotaria sordida</name>
    <dbReference type="NCBI Taxonomy" id="392033"/>
    <lineage>
        <taxon>Eukaryota</taxon>
        <taxon>Metazoa</taxon>
        <taxon>Spiralia</taxon>
        <taxon>Gnathifera</taxon>
        <taxon>Rotifera</taxon>
        <taxon>Eurotatoria</taxon>
        <taxon>Bdelloidea</taxon>
        <taxon>Philodinida</taxon>
        <taxon>Philodinidae</taxon>
        <taxon>Rotaria</taxon>
    </lineage>
</organism>
<feature type="region of interest" description="Disordered" evidence="4">
    <location>
        <begin position="443"/>
        <end position="911"/>
    </location>
</feature>
<dbReference type="GO" id="GO:0005634">
    <property type="term" value="C:nucleus"/>
    <property type="evidence" value="ECO:0007669"/>
    <property type="project" value="TreeGrafter"/>
</dbReference>
<dbReference type="InterPro" id="IPR001606">
    <property type="entry name" value="ARID_dom"/>
</dbReference>
<feature type="compositionally biased region" description="Basic residues" evidence="4">
    <location>
        <begin position="1438"/>
        <end position="1449"/>
    </location>
</feature>
<evidence type="ECO:0000256" key="4">
    <source>
        <dbReference type="SAM" id="MobiDB-lite"/>
    </source>
</evidence>
<feature type="compositionally biased region" description="Basic and acidic residues" evidence="4">
    <location>
        <begin position="656"/>
        <end position="665"/>
    </location>
</feature>
<feature type="compositionally biased region" description="Polar residues" evidence="4">
    <location>
        <begin position="1357"/>
        <end position="1369"/>
    </location>
</feature>
<dbReference type="PROSITE" id="PS51011">
    <property type="entry name" value="ARID"/>
    <property type="match status" value="1"/>
</dbReference>
<feature type="compositionally biased region" description="Low complexity" evidence="4">
    <location>
        <begin position="9"/>
        <end position="21"/>
    </location>
</feature>
<feature type="compositionally biased region" description="Polar residues" evidence="4">
    <location>
        <begin position="768"/>
        <end position="785"/>
    </location>
</feature>
<dbReference type="InterPro" id="IPR036431">
    <property type="entry name" value="ARID_dom_sf"/>
</dbReference>
<keyword evidence="2" id="KW-0804">Transcription</keyword>
<keyword evidence="7" id="KW-1185">Reference proteome</keyword>
<feature type="compositionally biased region" description="Low complexity" evidence="4">
    <location>
        <begin position="886"/>
        <end position="895"/>
    </location>
</feature>
<feature type="domain" description="ARID" evidence="5">
    <location>
        <begin position="336"/>
        <end position="429"/>
    </location>
</feature>
<feature type="compositionally biased region" description="Low complexity" evidence="4">
    <location>
        <begin position="310"/>
        <end position="323"/>
    </location>
</feature>
<dbReference type="SUPFAM" id="SSF54160">
    <property type="entry name" value="Chromo domain-like"/>
    <property type="match status" value="1"/>
</dbReference>
<feature type="compositionally biased region" description="Polar residues" evidence="4">
    <location>
        <begin position="1419"/>
        <end position="1434"/>
    </location>
</feature>
<feature type="compositionally biased region" description="Polar residues" evidence="4">
    <location>
        <begin position="751"/>
        <end position="761"/>
    </location>
</feature>
<feature type="compositionally biased region" description="Basic and acidic residues" evidence="4">
    <location>
        <begin position="830"/>
        <end position="841"/>
    </location>
</feature>
<dbReference type="InterPro" id="IPR051232">
    <property type="entry name" value="ARID/SWI1_ChromRemod"/>
</dbReference>
<accession>A0A813ZD07</accession>
<dbReference type="Pfam" id="PF11717">
    <property type="entry name" value="Tudor-knot"/>
    <property type="match status" value="1"/>
</dbReference>
<feature type="compositionally biased region" description="Acidic residues" evidence="4">
    <location>
        <begin position="538"/>
        <end position="549"/>
    </location>
</feature>
<feature type="region of interest" description="Disordered" evidence="4">
    <location>
        <begin position="1357"/>
        <end position="1393"/>
    </location>
</feature>
<dbReference type="Gene3D" id="1.10.150.60">
    <property type="entry name" value="ARID DNA-binding domain"/>
    <property type="match status" value="1"/>
</dbReference>
<evidence type="ECO:0000256" key="3">
    <source>
        <dbReference type="ARBA" id="ARBA00023242"/>
    </source>
</evidence>